<evidence type="ECO:0000313" key="3">
    <source>
        <dbReference type="Proteomes" id="UP000041254"/>
    </source>
</evidence>
<protein>
    <submittedName>
        <fullName evidence="2">Uncharacterized protein</fullName>
    </submittedName>
</protein>
<feature type="compositionally biased region" description="Low complexity" evidence="1">
    <location>
        <begin position="17"/>
        <end position="26"/>
    </location>
</feature>
<keyword evidence="3" id="KW-1185">Reference proteome</keyword>
<evidence type="ECO:0000313" key="2">
    <source>
        <dbReference type="EMBL" id="CEL93174.1"/>
    </source>
</evidence>
<dbReference type="Proteomes" id="UP000041254">
    <property type="component" value="Unassembled WGS sequence"/>
</dbReference>
<dbReference type="VEuPathDB" id="CryptoDB:Vbra_4754"/>
<dbReference type="AlphaFoldDB" id="A0A0G4EB43"/>
<reference evidence="2 3" key="1">
    <citation type="submission" date="2014-11" db="EMBL/GenBank/DDBJ databases">
        <authorList>
            <person name="Zhu J."/>
            <person name="Qi W."/>
            <person name="Song R."/>
        </authorList>
    </citation>
    <scope>NUCLEOTIDE SEQUENCE [LARGE SCALE GENOMIC DNA]</scope>
</reference>
<proteinExistence type="predicted"/>
<sequence length="406" mass="44422">MSGTAAVGSPGSTHQPSSSAASAANGATNASLVNHHQQQQGANLRDVLGVATLMVRIAQHVRSYSQLAYFRLIDTNRQPPISPVRPISLTPDILLPILTRLLPIVVASLGLGVFVEVPTPQLAQGVAVTLAIRALMIEQLSRWLWMMERGGKWGRWKLVLEMLYLVRDKRPLVLGNGNFGVFASRAAFLTATEAIRQWKILSWGLKVNHRTQQGSLMDGDKILCHYGGMNYCLPTVLTCASHLFPPDAFDPADPPAEMNQWTYRTYTSMVAHGLFDWLTDGGHIHRIRFWVSGSPASAASRRVCDLLAASPSSAAQWGAGAAVFDKKKGGDGHHDRLVVCDSEAMGERQMAIIRLGEEAGSGKFRYVSIYTTVYAPQYAPHEQTRTTVMRALGDHLGGKVWRGEDE</sequence>
<dbReference type="PhylomeDB" id="A0A0G4EB43"/>
<evidence type="ECO:0000256" key="1">
    <source>
        <dbReference type="SAM" id="MobiDB-lite"/>
    </source>
</evidence>
<organism evidence="2 3">
    <name type="scientific">Vitrella brassicaformis (strain CCMP3155)</name>
    <dbReference type="NCBI Taxonomy" id="1169540"/>
    <lineage>
        <taxon>Eukaryota</taxon>
        <taxon>Sar</taxon>
        <taxon>Alveolata</taxon>
        <taxon>Colpodellida</taxon>
        <taxon>Vitrellaceae</taxon>
        <taxon>Vitrella</taxon>
    </lineage>
</organism>
<gene>
    <name evidence="2" type="ORF">Vbra_4754</name>
</gene>
<accession>A0A0G4EB43</accession>
<dbReference type="InParanoid" id="A0A0G4EB43"/>
<name>A0A0G4EB43_VITBC</name>
<feature type="region of interest" description="Disordered" evidence="1">
    <location>
        <begin position="1"/>
        <end position="26"/>
    </location>
</feature>
<dbReference type="EMBL" id="CDMY01000144">
    <property type="protein sequence ID" value="CEL93174.1"/>
    <property type="molecule type" value="Genomic_DNA"/>
</dbReference>